<reference evidence="2" key="1">
    <citation type="journal article" date="2015" name="Nature">
        <title>Complex archaea that bridge the gap between prokaryotes and eukaryotes.</title>
        <authorList>
            <person name="Spang A."/>
            <person name="Saw J.H."/>
            <person name="Jorgensen S.L."/>
            <person name="Zaremba-Niedzwiedzka K."/>
            <person name="Martijn J."/>
            <person name="Lind A.E."/>
            <person name="van Eijk R."/>
            <person name="Schleper C."/>
            <person name="Guy L."/>
            <person name="Ettema T.J."/>
        </authorList>
    </citation>
    <scope>NUCLEOTIDE SEQUENCE</scope>
</reference>
<gene>
    <name evidence="2" type="ORF">LCGC14_3077880</name>
</gene>
<keyword evidence="1" id="KW-1133">Transmembrane helix</keyword>
<accession>A0A0F8WEX7</accession>
<evidence type="ECO:0000313" key="2">
    <source>
        <dbReference type="EMBL" id="KKK55108.1"/>
    </source>
</evidence>
<feature type="transmembrane region" description="Helical" evidence="1">
    <location>
        <begin position="12"/>
        <end position="34"/>
    </location>
</feature>
<comment type="caution">
    <text evidence="2">The sequence shown here is derived from an EMBL/GenBank/DDBJ whole genome shotgun (WGS) entry which is preliminary data.</text>
</comment>
<evidence type="ECO:0008006" key="3">
    <source>
        <dbReference type="Google" id="ProtNLM"/>
    </source>
</evidence>
<dbReference type="AlphaFoldDB" id="A0A0F8WEX7"/>
<protein>
    <recommendedName>
        <fullName evidence="3">Energy transducer TonB</fullName>
    </recommendedName>
</protein>
<organism evidence="2">
    <name type="scientific">marine sediment metagenome</name>
    <dbReference type="NCBI Taxonomy" id="412755"/>
    <lineage>
        <taxon>unclassified sequences</taxon>
        <taxon>metagenomes</taxon>
        <taxon>ecological metagenomes</taxon>
    </lineage>
</organism>
<proteinExistence type="predicted"/>
<dbReference type="EMBL" id="LAZR01065653">
    <property type="protein sequence ID" value="KKK55108.1"/>
    <property type="molecule type" value="Genomic_DNA"/>
</dbReference>
<feature type="non-terminal residue" evidence="2">
    <location>
        <position position="102"/>
    </location>
</feature>
<name>A0A0F8WEX7_9ZZZZ</name>
<keyword evidence="1" id="KW-0812">Transmembrane</keyword>
<evidence type="ECO:0000256" key="1">
    <source>
        <dbReference type="SAM" id="Phobius"/>
    </source>
</evidence>
<sequence>MSLTYASRRVRPLFWCAAIVLSGALHAGLPVLLLDHDAFDKRAEPQAEGITGAMMFDLSDIIAAPSALQEDSVAQVETQEAPTVTESPEVLEAAKAAEQPIL</sequence>
<keyword evidence="1" id="KW-0472">Membrane</keyword>